<name>A0A843W0L6_COLES</name>
<organism evidence="7 8">
    <name type="scientific">Colocasia esculenta</name>
    <name type="common">Wild taro</name>
    <name type="synonym">Arum esculentum</name>
    <dbReference type="NCBI Taxonomy" id="4460"/>
    <lineage>
        <taxon>Eukaryota</taxon>
        <taxon>Viridiplantae</taxon>
        <taxon>Streptophyta</taxon>
        <taxon>Embryophyta</taxon>
        <taxon>Tracheophyta</taxon>
        <taxon>Spermatophyta</taxon>
        <taxon>Magnoliopsida</taxon>
        <taxon>Liliopsida</taxon>
        <taxon>Araceae</taxon>
        <taxon>Aroideae</taxon>
        <taxon>Colocasieae</taxon>
        <taxon>Colocasia</taxon>
    </lineage>
</organism>
<comment type="subcellular location">
    <subcellularLocation>
        <location evidence="1">Cell membrane</location>
    </subcellularLocation>
</comment>
<keyword evidence="2" id="KW-1003">Cell membrane</keyword>
<dbReference type="OrthoDB" id="676979at2759"/>
<dbReference type="Pfam" id="PF13855">
    <property type="entry name" value="LRR_8"/>
    <property type="match status" value="1"/>
</dbReference>
<dbReference type="InterPro" id="IPR032675">
    <property type="entry name" value="LRR_dom_sf"/>
</dbReference>
<dbReference type="InterPro" id="IPR052941">
    <property type="entry name" value="StomDev_PlantInt_Reg"/>
</dbReference>
<keyword evidence="8" id="KW-1185">Reference proteome</keyword>
<dbReference type="FunFam" id="3.80.10.10:FF:000299">
    <property type="entry name" value="Piriformospora indica-insensitive protein 2"/>
    <property type="match status" value="1"/>
</dbReference>
<keyword evidence="6" id="KW-0472">Membrane</keyword>
<evidence type="ECO:0000256" key="4">
    <source>
        <dbReference type="ARBA" id="ARBA00022729"/>
    </source>
</evidence>
<dbReference type="FunFam" id="3.80.10.10:FF:000269">
    <property type="entry name" value="Piriformospora indica-insensitive protein 2"/>
    <property type="match status" value="1"/>
</dbReference>
<evidence type="ECO:0000313" key="8">
    <source>
        <dbReference type="Proteomes" id="UP000652761"/>
    </source>
</evidence>
<keyword evidence="3" id="KW-0433">Leucine-rich repeat</keyword>
<dbReference type="InterPro" id="IPR001611">
    <property type="entry name" value="Leu-rich_rpt"/>
</dbReference>
<evidence type="ECO:0000313" key="7">
    <source>
        <dbReference type="EMBL" id="MQM01606.1"/>
    </source>
</evidence>
<dbReference type="GO" id="GO:0005886">
    <property type="term" value="C:plasma membrane"/>
    <property type="evidence" value="ECO:0007669"/>
    <property type="project" value="UniProtKB-SubCell"/>
</dbReference>
<comment type="caution">
    <text evidence="7">The sequence shown here is derived from an EMBL/GenBank/DDBJ whole genome shotgun (WGS) entry which is preliminary data.</text>
</comment>
<dbReference type="InterPro" id="IPR003591">
    <property type="entry name" value="Leu-rich_rpt_typical-subtyp"/>
</dbReference>
<evidence type="ECO:0000256" key="1">
    <source>
        <dbReference type="ARBA" id="ARBA00004236"/>
    </source>
</evidence>
<dbReference type="Proteomes" id="UP000652761">
    <property type="component" value="Unassembled WGS sequence"/>
</dbReference>
<dbReference type="SMART" id="SM00369">
    <property type="entry name" value="LRR_TYP"/>
    <property type="match status" value="6"/>
</dbReference>
<keyword evidence="4" id="KW-0732">Signal</keyword>
<dbReference type="AlphaFoldDB" id="A0A843W0L6"/>
<proteinExistence type="predicted"/>
<dbReference type="GO" id="GO:0051707">
    <property type="term" value="P:response to other organism"/>
    <property type="evidence" value="ECO:0007669"/>
    <property type="project" value="UniProtKB-ARBA"/>
</dbReference>
<dbReference type="PANTHER" id="PTHR48004:SF55">
    <property type="entry name" value="LEUCINE-RICH REPEAT (LRR) FAMILY PROTEIN-RELATED"/>
    <property type="match status" value="1"/>
</dbReference>
<evidence type="ECO:0000256" key="2">
    <source>
        <dbReference type="ARBA" id="ARBA00022475"/>
    </source>
</evidence>
<evidence type="ECO:0000256" key="6">
    <source>
        <dbReference type="ARBA" id="ARBA00023136"/>
    </source>
</evidence>
<accession>A0A843W0L6</accession>
<dbReference type="Gene3D" id="3.80.10.10">
    <property type="entry name" value="Ribonuclease Inhibitor"/>
    <property type="match status" value="3"/>
</dbReference>
<protein>
    <recommendedName>
        <fullName evidence="9">Piriformospora indica-insensitive protein 2</fullName>
    </recommendedName>
</protein>
<dbReference type="Pfam" id="PF00560">
    <property type="entry name" value="LRR_1"/>
    <property type="match status" value="4"/>
</dbReference>
<sequence length="485" mass="51712">MLLLPFPSLMRNLQQIQAILIFPFLFSSVAVKAQDPTAPMEKKEQEALYFAIQGFVGKSWNGSELYPDPCGWTPIQGVSCDLLDGLWHVTGLSIGPVMDNSLGCTTDADFTPHLFELKHLKSLYIFNCFSDPVNHSINIPSKDWEQLSGSLKTLELRSNQALASEVPAGLAGLSNLQSLVLTENRLTGELPQELGNLIRLRRLVLSGNQLSGQIPASFGHKMTELLILDVSRNALTGPLPSTLGGLRSLLKLDLSNNSLHGKLPEELGQLRNLTLLDLRNNKLTGGLSSGLKGMAKLQELLLSDNPLGGNITDFPWEEMRNLTTLELSNTGLSGSIPESIAGLKGLKFLALDNNQLLGGVPSMFETLPAVGALYLNENNLTGQLGFSGEFYERMGSRFAAWGNPNLCYSAPGVVSTGHGPVGVQQCKGGQGFPAAAGAGLDGDDGGGVSGQSSSPVASFASTAKSINVFLGKQLVTVLFVAVIVR</sequence>
<dbReference type="PRINTS" id="PR00019">
    <property type="entry name" value="LEURICHRPT"/>
</dbReference>
<gene>
    <name evidence="7" type="ORF">Taro_034362</name>
</gene>
<keyword evidence="5" id="KW-0677">Repeat</keyword>
<reference evidence="7" key="1">
    <citation type="submission" date="2017-07" db="EMBL/GenBank/DDBJ databases">
        <title>Taro Niue Genome Assembly and Annotation.</title>
        <authorList>
            <person name="Atibalentja N."/>
            <person name="Keating K."/>
            <person name="Fields C.J."/>
        </authorList>
    </citation>
    <scope>NUCLEOTIDE SEQUENCE</scope>
    <source>
        <strain evidence="7">Niue_2</strain>
        <tissue evidence="7">Leaf</tissue>
    </source>
</reference>
<evidence type="ECO:0008006" key="9">
    <source>
        <dbReference type="Google" id="ProtNLM"/>
    </source>
</evidence>
<evidence type="ECO:0000256" key="3">
    <source>
        <dbReference type="ARBA" id="ARBA00022614"/>
    </source>
</evidence>
<dbReference type="SUPFAM" id="SSF52058">
    <property type="entry name" value="L domain-like"/>
    <property type="match status" value="1"/>
</dbReference>
<dbReference type="EMBL" id="NMUH01002707">
    <property type="protein sequence ID" value="MQM01606.1"/>
    <property type="molecule type" value="Genomic_DNA"/>
</dbReference>
<evidence type="ECO:0000256" key="5">
    <source>
        <dbReference type="ARBA" id="ARBA00022737"/>
    </source>
</evidence>
<dbReference type="PANTHER" id="PTHR48004">
    <property type="entry name" value="OS01G0149700 PROTEIN"/>
    <property type="match status" value="1"/>
</dbReference>